<evidence type="ECO:0000256" key="1">
    <source>
        <dbReference type="SAM" id="Phobius"/>
    </source>
</evidence>
<comment type="caution">
    <text evidence="2">The sequence shown here is derived from an EMBL/GenBank/DDBJ whole genome shotgun (WGS) entry which is preliminary data.</text>
</comment>
<protein>
    <submittedName>
        <fullName evidence="2">Uncharacterized protein</fullName>
    </submittedName>
</protein>
<evidence type="ECO:0000313" key="3">
    <source>
        <dbReference type="Proteomes" id="UP000800235"/>
    </source>
</evidence>
<feature type="transmembrane region" description="Helical" evidence="1">
    <location>
        <begin position="21"/>
        <end position="40"/>
    </location>
</feature>
<reference evidence="2" key="1">
    <citation type="journal article" date="2020" name="Stud. Mycol.">
        <title>101 Dothideomycetes genomes: a test case for predicting lifestyles and emergence of pathogens.</title>
        <authorList>
            <person name="Haridas S."/>
            <person name="Albert R."/>
            <person name="Binder M."/>
            <person name="Bloem J."/>
            <person name="Labutti K."/>
            <person name="Salamov A."/>
            <person name="Andreopoulos B."/>
            <person name="Baker S."/>
            <person name="Barry K."/>
            <person name="Bills G."/>
            <person name="Bluhm B."/>
            <person name="Cannon C."/>
            <person name="Castanera R."/>
            <person name="Culley D."/>
            <person name="Daum C."/>
            <person name="Ezra D."/>
            <person name="Gonzalez J."/>
            <person name="Henrissat B."/>
            <person name="Kuo A."/>
            <person name="Liang C."/>
            <person name="Lipzen A."/>
            <person name="Lutzoni F."/>
            <person name="Magnuson J."/>
            <person name="Mondo S."/>
            <person name="Nolan M."/>
            <person name="Ohm R."/>
            <person name="Pangilinan J."/>
            <person name="Park H.-J."/>
            <person name="Ramirez L."/>
            <person name="Alfaro M."/>
            <person name="Sun H."/>
            <person name="Tritt A."/>
            <person name="Yoshinaga Y."/>
            <person name="Zwiers L.-H."/>
            <person name="Turgeon B."/>
            <person name="Goodwin S."/>
            <person name="Spatafora J."/>
            <person name="Crous P."/>
            <person name="Grigoriev I."/>
        </authorList>
    </citation>
    <scope>NUCLEOTIDE SEQUENCE</scope>
    <source>
        <strain evidence="2">CBS 130266</strain>
    </source>
</reference>
<evidence type="ECO:0000313" key="2">
    <source>
        <dbReference type="EMBL" id="KAF2431105.1"/>
    </source>
</evidence>
<dbReference type="EMBL" id="MU007034">
    <property type="protein sequence ID" value="KAF2431105.1"/>
    <property type="molecule type" value="Genomic_DNA"/>
</dbReference>
<dbReference type="AlphaFoldDB" id="A0A9P4TYV7"/>
<sequence>MATSCTTRVTRNSFHQRQRRFCVRIICAMKACYILVLVVYDEHTRNRSPRLPLAVHSSLHIKSRRLALVFRTRSKSNMSLPATMLGFMLFSQRVTALPTIALQLLPGADPDCSVCNTEQGGPCLVRNPDDCGTFYSMSIQWSSSTPTMTRHRCDIQL</sequence>
<keyword evidence="1" id="KW-0472">Membrane</keyword>
<keyword evidence="1" id="KW-0812">Transmembrane</keyword>
<name>A0A9P4TYV7_9PEZI</name>
<accession>A0A9P4TYV7</accession>
<gene>
    <name evidence="2" type="ORF">EJ08DRAFT_198696</name>
</gene>
<keyword evidence="1" id="KW-1133">Transmembrane helix</keyword>
<keyword evidence="3" id="KW-1185">Reference proteome</keyword>
<organism evidence="2 3">
    <name type="scientific">Tothia fuscella</name>
    <dbReference type="NCBI Taxonomy" id="1048955"/>
    <lineage>
        <taxon>Eukaryota</taxon>
        <taxon>Fungi</taxon>
        <taxon>Dikarya</taxon>
        <taxon>Ascomycota</taxon>
        <taxon>Pezizomycotina</taxon>
        <taxon>Dothideomycetes</taxon>
        <taxon>Pleosporomycetidae</taxon>
        <taxon>Venturiales</taxon>
        <taxon>Cylindrosympodiaceae</taxon>
        <taxon>Tothia</taxon>
    </lineage>
</organism>
<proteinExistence type="predicted"/>
<dbReference type="Proteomes" id="UP000800235">
    <property type="component" value="Unassembled WGS sequence"/>
</dbReference>